<dbReference type="OrthoDB" id="27749at10239"/>
<evidence type="ECO:0000256" key="1">
    <source>
        <dbReference type="SAM" id="Phobius"/>
    </source>
</evidence>
<keyword evidence="1" id="KW-0472">Membrane</keyword>
<dbReference type="Proteomes" id="UP000185279">
    <property type="component" value="Segment"/>
</dbReference>
<name>A0A0E3HW67_9CAUD</name>
<dbReference type="Proteomes" id="UP000185278">
    <property type="component" value="Segment"/>
</dbReference>
<evidence type="ECO:0000313" key="4">
    <source>
        <dbReference type="EMBL" id="AIX38208.1"/>
    </source>
</evidence>
<dbReference type="EMBL" id="KJ019027">
    <property type="protein sequence ID" value="AIX14604.1"/>
    <property type="molecule type" value="Genomic_DNA"/>
</dbReference>
<reference evidence="5 6" key="1">
    <citation type="submission" date="2013-12" db="EMBL/GenBank/DDBJ databases">
        <title>Ecological redundancy of diverse viral populations within a natural community.</title>
        <authorList>
            <person name="Gregory A.C."/>
            <person name="LaButti K."/>
            <person name="Copeland A."/>
            <person name="Woyke T."/>
            <person name="Sullivan M.B."/>
        </authorList>
    </citation>
    <scope>NUCLEOTIDE SEQUENCE [LARGE SCALE GENOMIC DNA]</scope>
    <source>
        <strain evidence="2">Syn7803C43</strain>
        <strain evidence="3">Syn7803C98</strain>
        <strain evidence="4">Syn7803US88</strain>
    </source>
</reference>
<sequence length="94" mass="10856">MARSFFQKRKRDKEKKVMTIYLNKPAEEEVEETVEEESKSSLWYLGFVIGVVVGLPLATMLLWNWLIPAIFGLPTIGFLKSMGILALSYILFKR</sequence>
<accession>A0A0E3HW67</accession>
<feature type="transmembrane region" description="Helical" evidence="1">
    <location>
        <begin position="42"/>
        <end position="63"/>
    </location>
</feature>
<evidence type="ECO:0000313" key="5">
    <source>
        <dbReference type="Proteomes" id="UP000185278"/>
    </source>
</evidence>
<evidence type="ECO:0000313" key="3">
    <source>
        <dbReference type="EMBL" id="AIX22976.1"/>
    </source>
</evidence>
<dbReference type="EMBL" id="KJ019064">
    <property type="protein sequence ID" value="AIX22976.1"/>
    <property type="molecule type" value="Genomic_DNA"/>
</dbReference>
<feature type="transmembrane region" description="Helical" evidence="1">
    <location>
        <begin position="69"/>
        <end position="92"/>
    </location>
</feature>
<organism evidence="4 7">
    <name type="scientific">Synechococcus phage ACG-2014c</name>
    <dbReference type="NCBI Taxonomy" id="1079998"/>
    <lineage>
        <taxon>Viruses</taxon>
        <taxon>Duplodnaviria</taxon>
        <taxon>Heunggongvirae</taxon>
        <taxon>Uroviricota</taxon>
        <taxon>Caudoviricetes</taxon>
        <taxon>Pantevenvirales</taxon>
        <taxon>Kyanoviridae</taxon>
        <taxon>Namakavirus</taxon>
        <taxon>Namakavirus smbcm6</taxon>
    </lineage>
</organism>
<dbReference type="RefSeq" id="YP_007001944.1">
    <property type="nucleotide sequence ID" value="NC_019444.1"/>
</dbReference>
<evidence type="ECO:0000313" key="6">
    <source>
        <dbReference type="Proteomes" id="UP000185279"/>
    </source>
</evidence>
<evidence type="ECO:0000313" key="7">
    <source>
        <dbReference type="Proteomes" id="UP000185280"/>
    </source>
</evidence>
<proteinExistence type="predicted"/>
<keyword evidence="1" id="KW-0812">Transmembrane</keyword>
<protein>
    <submittedName>
        <fullName evidence="4">Uncharacterized protein</fullName>
    </submittedName>
</protein>
<dbReference type="EMBL" id="KJ019128">
    <property type="protein sequence ID" value="AIX38208.1"/>
    <property type="molecule type" value="Genomic_DNA"/>
</dbReference>
<evidence type="ECO:0000313" key="2">
    <source>
        <dbReference type="EMBL" id="AIX14604.1"/>
    </source>
</evidence>
<dbReference type="Proteomes" id="UP000185280">
    <property type="component" value="Segment"/>
</dbReference>
<gene>
    <name evidence="2" type="ORF">Syn7803C43_209</name>
    <name evidence="3" type="ORF">Syn7803C98_208</name>
    <name evidence="4" type="ORF">Syn7803US88_207</name>
</gene>
<keyword evidence="1" id="KW-1133">Transmembrane helix</keyword>